<keyword evidence="2" id="KW-1185">Reference proteome</keyword>
<dbReference type="PROSITE" id="PS51257">
    <property type="entry name" value="PROKAR_LIPOPROTEIN"/>
    <property type="match status" value="1"/>
</dbReference>
<protein>
    <recommendedName>
        <fullName evidence="3">Lipoprotein</fullName>
    </recommendedName>
</protein>
<gene>
    <name evidence="1" type="ORF">ACFQ1O_02055</name>
</gene>
<evidence type="ECO:0000313" key="1">
    <source>
        <dbReference type="EMBL" id="MFD0962784.1"/>
    </source>
</evidence>
<organism evidence="1 2">
    <name type="scientific">Pseudofulvibacter geojedonensis</name>
    <dbReference type="NCBI Taxonomy" id="1123758"/>
    <lineage>
        <taxon>Bacteria</taxon>
        <taxon>Pseudomonadati</taxon>
        <taxon>Bacteroidota</taxon>
        <taxon>Flavobacteriia</taxon>
        <taxon>Flavobacteriales</taxon>
        <taxon>Flavobacteriaceae</taxon>
        <taxon>Pseudofulvibacter</taxon>
    </lineage>
</organism>
<sequence length="241" mass="29136">MQKLTFIFIIFSILSCKEDIYRKSLIYSLNQDIEEYSITKNLYHINNDENSPSFRRVIQLDSALATLKETPKKDFIKQKEYILTFFKNYYLVQDNFLTNKFSKTDSFINQLYLYRNIELLRYHNMSLYCSHLANKRGCGFTRIEALLEYSQQEDSFRFFEYRLGELNIPLFNQEIELNINNNNNPVKYFNLKFNDHKIWYIDINNSQNKNIQINGTILSKKTRNIDFFKKHQTIKQNYSFK</sequence>
<dbReference type="EMBL" id="JBHTJM010000002">
    <property type="protein sequence ID" value="MFD0962784.1"/>
    <property type="molecule type" value="Genomic_DNA"/>
</dbReference>
<dbReference type="RefSeq" id="WP_377712798.1">
    <property type="nucleotide sequence ID" value="NZ_JBHTJM010000002.1"/>
</dbReference>
<comment type="caution">
    <text evidence="1">The sequence shown here is derived from an EMBL/GenBank/DDBJ whole genome shotgun (WGS) entry which is preliminary data.</text>
</comment>
<proteinExistence type="predicted"/>
<reference evidence="2" key="1">
    <citation type="journal article" date="2019" name="Int. J. Syst. Evol. Microbiol.">
        <title>The Global Catalogue of Microorganisms (GCM) 10K type strain sequencing project: providing services to taxonomists for standard genome sequencing and annotation.</title>
        <authorList>
            <consortium name="The Broad Institute Genomics Platform"/>
            <consortium name="The Broad Institute Genome Sequencing Center for Infectious Disease"/>
            <person name="Wu L."/>
            <person name="Ma J."/>
        </authorList>
    </citation>
    <scope>NUCLEOTIDE SEQUENCE [LARGE SCALE GENOMIC DNA]</scope>
    <source>
        <strain evidence="2">CCUG 62114</strain>
    </source>
</reference>
<dbReference type="Proteomes" id="UP001596997">
    <property type="component" value="Unassembled WGS sequence"/>
</dbReference>
<name>A0ABW3HYZ4_9FLAO</name>
<evidence type="ECO:0000313" key="2">
    <source>
        <dbReference type="Proteomes" id="UP001596997"/>
    </source>
</evidence>
<evidence type="ECO:0008006" key="3">
    <source>
        <dbReference type="Google" id="ProtNLM"/>
    </source>
</evidence>
<accession>A0ABW3HYZ4</accession>